<reference evidence="1 2" key="1">
    <citation type="journal article" date="2016" name="Nat. Commun.">
        <title>Thousands of microbial genomes shed light on interconnected biogeochemical processes in an aquifer system.</title>
        <authorList>
            <person name="Anantharaman K."/>
            <person name="Brown C.T."/>
            <person name="Hug L.A."/>
            <person name="Sharon I."/>
            <person name="Castelle C.J."/>
            <person name="Probst A.J."/>
            <person name="Thomas B.C."/>
            <person name="Singh A."/>
            <person name="Wilkins M.J."/>
            <person name="Karaoz U."/>
            <person name="Brodie E.L."/>
            <person name="Williams K.H."/>
            <person name="Hubbard S.S."/>
            <person name="Banfield J.F."/>
        </authorList>
    </citation>
    <scope>NUCLEOTIDE SEQUENCE [LARGE SCALE GENOMIC DNA]</scope>
</reference>
<dbReference type="PANTHER" id="PTHR11440">
    <property type="entry name" value="LECITHIN-CHOLESTEROL ACYLTRANSFERASE-RELATED"/>
    <property type="match status" value="1"/>
</dbReference>
<dbReference type="Pfam" id="PF02450">
    <property type="entry name" value="LCAT"/>
    <property type="match status" value="1"/>
</dbReference>
<dbReference type="EMBL" id="MFHH01000032">
    <property type="protein sequence ID" value="OGF64860.1"/>
    <property type="molecule type" value="Genomic_DNA"/>
</dbReference>
<evidence type="ECO:0000313" key="1">
    <source>
        <dbReference type="EMBL" id="OGF64860.1"/>
    </source>
</evidence>
<gene>
    <name evidence="1" type="ORF">A2Z53_01495</name>
</gene>
<name>A0A1F5VN80_9BACT</name>
<dbReference type="InterPro" id="IPR003386">
    <property type="entry name" value="LACT/PDAT_acylTrfase"/>
</dbReference>
<dbReference type="Gene3D" id="3.40.50.1820">
    <property type="entry name" value="alpha/beta hydrolase"/>
    <property type="match status" value="1"/>
</dbReference>
<dbReference type="SUPFAM" id="SSF53474">
    <property type="entry name" value="alpha/beta-Hydrolases"/>
    <property type="match status" value="1"/>
</dbReference>
<comment type="caution">
    <text evidence="1">The sequence shown here is derived from an EMBL/GenBank/DDBJ whole genome shotgun (WGS) entry which is preliminary data.</text>
</comment>
<dbReference type="Proteomes" id="UP000177451">
    <property type="component" value="Unassembled WGS sequence"/>
</dbReference>
<organism evidence="1 2">
    <name type="scientific">Candidatus Giovannonibacteria bacterium RIFCSPHIGHO2_02_42_15</name>
    <dbReference type="NCBI Taxonomy" id="1798329"/>
    <lineage>
        <taxon>Bacteria</taxon>
        <taxon>Candidatus Giovannoniibacteriota</taxon>
    </lineage>
</organism>
<proteinExistence type="predicted"/>
<sequence length="331" mass="36935">MDMEVVGAGIINEWKALPYDWRFDLEEILAGGKVVGSAGGLENISYIEATSTPYIFEELARLAKSSNSGKLTIIAHSNGGLLAKYLLKEIEDETHPYHWLLDKIDKVILVAVPQIGTPAAVEGLLHGDEPQLGANVGPVDWGFIVDEERARELVENMKSAYNLLPSERYFDFVESPIVEFNENSSDAYDFRNLYGEKIDTFEELQDFLLGDPQSGTGRFEPAANDEESLNVLKPYFLSGAKLKHDDIDNWTAPENIEVIQIAGWGIKTLRGIEYSCGNFCASLSTLDRDILKTHEGDGTVVLPSAVAMSTSTPNVERYYVNIRNYNKRRIY</sequence>
<dbReference type="GO" id="GO:0006629">
    <property type="term" value="P:lipid metabolic process"/>
    <property type="evidence" value="ECO:0007669"/>
    <property type="project" value="InterPro"/>
</dbReference>
<protein>
    <submittedName>
        <fullName evidence="1">Uncharacterized protein</fullName>
    </submittedName>
</protein>
<dbReference type="GO" id="GO:0008374">
    <property type="term" value="F:O-acyltransferase activity"/>
    <property type="evidence" value="ECO:0007669"/>
    <property type="project" value="InterPro"/>
</dbReference>
<dbReference type="InterPro" id="IPR029058">
    <property type="entry name" value="AB_hydrolase_fold"/>
</dbReference>
<dbReference type="AlphaFoldDB" id="A0A1F5VN80"/>
<accession>A0A1F5VN80</accession>
<evidence type="ECO:0000313" key="2">
    <source>
        <dbReference type="Proteomes" id="UP000177451"/>
    </source>
</evidence>